<reference evidence="1" key="1">
    <citation type="submission" date="2020-10" db="EMBL/GenBank/DDBJ databases">
        <authorList>
            <person name="Castelo-Branco R."/>
            <person name="Eusebio N."/>
            <person name="Adriana R."/>
            <person name="Vieira A."/>
            <person name="Brugerolle De Fraissinette N."/>
            <person name="Rezende De Castro R."/>
            <person name="Schneider M.P."/>
            <person name="Vasconcelos V."/>
            <person name="Leao P.N."/>
        </authorList>
    </citation>
    <scope>NUCLEOTIDE SEQUENCE</scope>
    <source>
        <strain evidence="1">LEGE 07157</strain>
    </source>
</reference>
<sequence length="75" mass="8427">MSWIAIRTTSTRWEAEFMQQLLESHGIPSRAISLGASACFLSGQTALQVLPQDKWTAMLLLSPLEEDDTKEENVF</sequence>
<comment type="caution">
    <text evidence="1">The sequence shown here is derived from an EMBL/GenBank/DDBJ whole genome shotgun (WGS) entry which is preliminary data.</text>
</comment>
<keyword evidence="2" id="KW-1185">Reference proteome</keyword>
<dbReference type="Proteomes" id="UP000654482">
    <property type="component" value="Unassembled WGS sequence"/>
</dbReference>
<dbReference type="RefSeq" id="WP_194031482.1">
    <property type="nucleotide sequence ID" value="NZ_JADEWZ010000045.1"/>
</dbReference>
<evidence type="ECO:0008006" key="3">
    <source>
        <dbReference type="Google" id="ProtNLM"/>
    </source>
</evidence>
<dbReference type="EMBL" id="JADEWZ010000045">
    <property type="protein sequence ID" value="MBE9118399.1"/>
    <property type="molecule type" value="Genomic_DNA"/>
</dbReference>
<accession>A0A8J7J618</accession>
<evidence type="ECO:0000313" key="2">
    <source>
        <dbReference type="Proteomes" id="UP000654482"/>
    </source>
</evidence>
<organism evidence="1 2">
    <name type="scientific">Lusitaniella coriacea LEGE 07157</name>
    <dbReference type="NCBI Taxonomy" id="945747"/>
    <lineage>
        <taxon>Bacteria</taxon>
        <taxon>Bacillati</taxon>
        <taxon>Cyanobacteriota</taxon>
        <taxon>Cyanophyceae</taxon>
        <taxon>Spirulinales</taxon>
        <taxon>Lusitaniellaceae</taxon>
        <taxon>Lusitaniella</taxon>
    </lineage>
</organism>
<evidence type="ECO:0000313" key="1">
    <source>
        <dbReference type="EMBL" id="MBE9118399.1"/>
    </source>
</evidence>
<proteinExistence type="predicted"/>
<name>A0A8J7J618_9CYAN</name>
<protein>
    <recommendedName>
        <fullName evidence="3">DUF2007 domain-containing protein</fullName>
    </recommendedName>
</protein>
<dbReference type="AlphaFoldDB" id="A0A8J7J618"/>
<gene>
    <name evidence="1" type="ORF">IQ249_21130</name>
</gene>